<feature type="domain" description="ChsH2 C-terminal OB-fold" evidence="1">
    <location>
        <begin position="3"/>
        <end position="65"/>
    </location>
</feature>
<protein>
    <recommendedName>
        <fullName evidence="1">ChsH2 C-terminal OB-fold domain-containing protein</fullName>
    </recommendedName>
</protein>
<dbReference type="EMBL" id="AP024255">
    <property type="protein sequence ID" value="BCO99193.1"/>
    <property type="molecule type" value="Genomic_DNA"/>
</dbReference>
<evidence type="ECO:0000313" key="3">
    <source>
        <dbReference type="Proteomes" id="UP000595205"/>
    </source>
</evidence>
<dbReference type="InterPro" id="IPR002878">
    <property type="entry name" value="ChsH2_C"/>
</dbReference>
<name>A0A7R7MTI2_MYCIT</name>
<dbReference type="InterPro" id="IPR012340">
    <property type="entry name" value="NA-bd_OB-fold"/>
</dbReference>
<dbReference type="AlphaFoldDB" id="A0A7R7MTI2"/>
<evidence type="ECO:0000259" key="1">
    <source>
        <dbReference type="Pfam" id="PF01796"/>
    </source>
</evidence>
<dbReference type="SUPFAM" id="SSF50249">
    <property type="entry name" value="Nucleic acid-binding proteins"/>
    <property type="match status" value="1"/>
</dbReference>
<reference evidence="2 3" key="1">
    <citation type="submission" date="2020-12" db="EMBL/GenBank/DDBJ databases">
        <title>Genome sequence of clinical Mycobacterium intracellulare strains.</title>
        <authorList>
            <person name="Tateishi Y."/>
            <person name="Matsumoto S."/>
            <person name="Fukushima Y."/>
            <person name="Nakajima C."/>
            <person name="Suzuki Y."/>
        </authorList>
    </citation>
    <scope>NUCLEOTIDE SEQUENCE [LARGE SCALE GENOMIC DNA]</scope>
    <source>
        <strain evidence="2 3">M018</strain>
    </source>
</reference>
<gene>
    <name evidence="2" type="ORF">MINTM018_19630</name>
</gene>
<dbReference type="Proteomes" id="UP000595205">
    <property type="component" value="Chromosome"/>
</dbReference>
<organism evidence="2 3">
    <name type="scientific">Mycobacterium intracellulare</name>
    <dbReference type="NCBI Taxonomy" id="1767"/>
    <lineage>
        <taxon>Bacteria</taxon>
        <taxon>Bacillati</taxon>
        <taxon>Actinomycetota</taxon>
        <taxon>Actinomycetes</taxon>
        <taxon>Mycobacteriales</taxon>
        <taxon>Mycobacteriaceae</taxon>
        <taxon>Mycobacterium</taxon>
        <taxon>Mycobacterium avium complex (MAC)</taxon>
    </lineage>
</organism>
<evidence type="ECO:0000313" key="2">
    <source>
        <dbReference type="EMBL" id="BCO99193.1"/>
    </source>
</evidence>
<sequence>MAPATGRARLYTWSVIHQNAAPFDVRTPYVLAMVDLEEGPRLMTVVENCRVEDLRADLQLVIAFRDDEDGFVVPVFRPAAD</sequence>
<dbReference type="Pfam" id="PF01796">
    <property type="entry name" value="OB_ChsH2_C"/>
    <property type="match status" value="1"/>
</dbReference>
<accession>A0A7R7MTI2</accession>
<proteinExistence type="predicted"/>